<feature type="signal peptide" evidence="1">
    <location>
        <begin position="1"/>
        <end position="21"/>
    </location>
</feature>
<organism evidence="2 3">
    <name type="scientific">Sphaerotilus montanus</name>
    <dbReference type="NCBI Taxonomy" id="522889"/>
    <lineage>
        <taxon>Bacteria</taxon>
        <taxon>Pseudomonadati</taxon>
        <taxon>Pseudomonadota</taxon>
        <taxon>Betaproteobacteria</taxon>
        <taxon>Burkholderiales</taxon>
        <taxon>Sphaerotilaceae</taxon>
        <taxon>Sphaerotilus</taxon>
    </lineage>
</organism>
<protein>
    <recommendedName>
        <fullName evidence="4">MipA/OmpV family protein</fullName>
    </recommendedName>
</protein>
<evidence type="ECO:0000313" key="2">
    <source>
        <dbReference type="EMBL" id="NYG31784.1"/>
    </source>
</evidence>
<keyword evidence="1" id="KW-0732">Signal</keyword>
<evidence type="ECO:0008006" key="4">
    <source>
        <dbReference type="Google" id="ProtNLM"/>
    </source>
</evidence>
<dbReference type="AlphaFoldDB" id="A0A7Y9UAU9"/>
<evidence type="ECO:0000256" key="1">
    <source>
        <dbReference type="SAM" id="SignalP"/>
    </source>
</evidence>
<comment type="caution">
    <text evidence="2">The sequence shown here is derived from an EMBL/GenBank/DDBJ whole genome shotgun (WGS) entry which is preliminary data.</text>
</comment>
<accession>A0A7Y9UAU9</accession>
<dbReference type="Proteomes" id="UP000518288">
    <property type="component" value="Unassembled WGS sequence"/>
</dbReference>
<gene>
    <name evidence="2" type="ORF">BDD16_000770</name>
</gene>
<name>A0A7Y9UAU9_9BURK</name>
<dbReference type="EMBL" id="JACCFH010000001">
    <property type="protein sequence ID" value="NYG31784.1"/>
    <property type="molecule type" value="Genomic_DNA"/>
</dbReference>
<evidence type="ECO:0000313" key="3">
    <source>
        <dbReference type="Proteomes" id="UP000518288"/>
    </source>
</evidence>
<feature type="chain" id="PRO_5030520524" description="MipA/OmpV family protein" evidence="1">
    <location>
        <begin position="22"/>
        <end position="301"/>
    </location>
</feature>
<proteinExistence type="predicted"/>
<dbReference type="RefSeq" id="WP_179632745.1">
    <property type="nucleotide sequence ID" value="NZ_JACCFH010000001.1"/>
</dbReference>
<keyword evidence="3" id="KW-1185">Reference proteome</keyword>
<reference evidence="2 3" key="1">
    <citation type="submission" date="2020-07" db="EMBL/GenBank/DDBJ databases">
        <title>Genomic Encyclopedia of Archaeal and Bacterial Type Strains, Phase II (KMG-II): from individual species to whole genera.</title>
        <authorList>
            <person name="Goeker M."/>
        </authorList>
    </citation>
    <scope>NUCLEOTIDE SEQUENCE [LARGE SCALE GENOMIC DNA]</scope>
    <source>
        <strain evidence="2 3">DSM 21226</strain>
    </source>
</reference>
<sequence length="301" mass="32664">MNKTLLAIAAALLCAATGARAAPEMPVPTTALTVAPTTTEALGDKGFSYFIGLSQLHSHYREDVHLMPIRSKVTASSPLLVTGALYAVTPDWLLSLDNETTFAPRAATETWTATGPVVAGVTVTSPTLQTDQFRLSESRTRLLVHRRWQDQVFLLGGTEFHSQSFRRYAYQSGPDGLVSIASGQTSEETAAEVVLALGAAIESESVRRQPQHYSLRAMVGVPVWRRVESTSAPQTRFTGLGGYDLTLEARYSRAVLDDVHLGGWVKLSRSERARDTAGASLELPRSRLDGLAVGLELLWKL</sequence>